<dbReference type="EMBL" id="CP006868">
    <property type="protein sequence ID" value="UXD22718.1"/>
    <property type="molecule type" value="Genomic_DNA"/>
</dbReference>
<protein>
    <recommendedName>
        <fullName evidence="3">Winged helix DNA-binding domain-containing protein</fullName>
    </recommendedName>
</protein>
<dbReference type="InterPro" id="IPR036388">
    <property type="entry name" value="WH-like_DNA-bd_sf"/>
</dbReference>
<dbReference type="SUPFAM" id="SSF46785">
    <property type="entry name" value="Winged helix' DNA-binding domain"/>
    <property type="match status" value="1"/>
</dbReference>
<dbReference type="AlphaFoldDB" id="A0A977KBS7"/>
<keyword evidence="2" id="KW-1185">Reference proteome</keyword>
<dbReference type="Gene3D" id="1.10.10.10">
    <property type="entry name" value="Winged helix-like DNA-binding domain superfamily/Winged helix DNA-binding domain"/>
    <property type="match status" value="1"/>
</dbReference>
<organism evidence="1 2">
    <name type="scientific">Ignicoccus pacificus DSM 13166</name>
    <dbReference type="NCBI Taxonomy" id="940294"/>
    <lineage>
        <taxon>Archaea</taxon>
        <taxon>Thermoproteota</taxon>
        <taxon>Thermoprotei</taxon>
        <taxon>Desulfurococcales</taxon>
        <taxon>Desulfurococcaceae</taxon>
        <taxon>Ignicoccus</taxon>
    </lineage>
</organism>
<proteinExistence type="predicted"/>
<reference evidence="1" key="1">
    <citation type="submission" date="2013-11" db="EMBL/GenBank/DDBJ databases">
        <title>Comparative genomics of Ignicoccus.</title>
        <authorList>
            <person name="Podar M."/>
        </authorList>
    </citation>
    <scope>NUCLEOTIDE SEQUENCE</scope>
    <source>
        <strain evidence="1">DSM 13166</strain>
    </source>
</reference>
<dbReference type="KEGG" id="ipc:IPA_07645"/>
<sequence>MREIRSVNCLVVLIAVCVRGSLSFSEVLKLTKLNKSTLWECLRRLNEMNMVSSKRVLTIAGPRVIVECEEEGYTVLRELRSALEGSEFSS</sequence>
<evidence type="ECO:0000313" key="2">
    <source>
        <dbReference type="Proteomes" id="UP001063698"/>
    </source>
</evidence>
<gene>
    <name evidence="1" type="ORF">IPA_07645</name>
</gene>
<dbReference type="InterPro" id="IPR036390">
    <property type="entry name" value="WH_DNA-bd_sf"/>
</dbReference>
<evidence type="ECO:0000313" key="1">
    <source>
        <dbReference type="EMBL" id="UXD22718.1"/>
    </source>
</evidence>
<accession>A0A977KBS7</accession>
<name>A0A977KBS7_9CREN</name>
<evidence type="ECO:0008006" key="3">
    <source>
        <dbReference type="Google" id="ProtNLM"/>
    </source>
</evidence>
<dbReference type="Proteomes" id="UP001063698">
    <property type="component" value="Chromosome"/>
</dbReference>